<dbReference type="CDD" id="cd01949">
    <property type="entry name" value="GGDEF"/>
    <property type="match status" value="1"/>
</dbReference>
<dbReference type="FunFam" id="3.30.70.270:FF:000001">
    <property type="entry name" value="Diguanylate cyclase domain protein"/>
    <property type="match status" value="1"/>
</dbReference>
<dbReference type="PROSITE" id="PS50887">
    <property type="entry name" value="GGDEF"/>
    <property type="match status" value="1"/>
</dbReference>
<evidence type="ECO:0000313" key="5">
    <source>
        <dbReference type="Proteomes" id="UP000067689"/>
    </source>
</evidence>
<feature type="transmembrane region" description="Helical" evidence="2">
    <location>
        <begin position="161"/>
        <end position="182"/>
    </location>
</feature>
<dbReference type="GO" id="GO:0043709">
    <property type="term" value="P:cell adhesion involved in single-species biofilm formation"/>
    <property type="evidence" value="ECO:0007669"/>
    <property type="project" value="TreeGrafter"/>
</dbReference>
<dbReference type="SUPFAM" id="SSF55073">
    <property type="entry name" value="Nucleotide cyclase"/>
    <property type="match status" value="1"/>
</dbReference>
<evidence type="ECO:0000313" key="4">
    <source>
        <dbReference type="EMBL" id="ALX03571.1"/>
    </source>
</evidence>
<name>A0A0U3KEY8_9ACTN</name>
<feature type="transmembrane region" description="Helical" evidence="2">
    <location>
        <begin position="66"/>
        <end position="85"/>
    </location>
</feature>
<protein>
    <recommendedName>
        <fullName evidence="3">GGDEF domain-containing protein</fullName>
    </recommendedName>
</protein>
<dbReference type="STRING" id="2041.AERYTH_02090"/>
<dbReference type="OrthoDB" id="23692at2"/>
<dbReference type="InterPro" id="IPR029787">
    <property type="entry name" value="Nucleotide_cyclase"/>
</dbReference>
<feature type="region of interest" description="Disordered" evidence="1">
    <location>
        <begin position="381"/>
        <end position="404"/>
    </location>
</feature>
<feature type="transmembrane region" description="Helical" evidence="2">
    <location>
        <begin position="120"/>
        <end position="141"/>
    </location>
</feature>
<feature type="transmembrane region" description="Helical" evidence="2">
    <location>
        <begin position="90"/>
        <end position="108"/>
    </location>
</feature>
<proteinExistence type="predicted"/>
<dbReference type="InterPro" id="IPR000160">
    <property type="entry name" value="GGDEF_dom"/>
</dbReference>
<dbReference type="GO" id="GO:0052621">
    <property type="term" value="F:diguanylate cyclase activity"/>
    <property type="evidence" value="ECO:0007669"/>
    <property type="project" value="TreeGrafter"/>
</dbReference>
<dbReference type="PANTHER" id="PTHR45138">
    <property type="entry name" value="REGULATORY COMPONENTS OF SENSORY TRANSDUCTION SYSTEM"/>
    <property type="match status" value="1"/>
</dbReference>
<dbReference type="InterPro" id="IPR043128">
    <property type="entry name" value="Rev_trsase/Diguanyl_cyclase"/>
</dbReference>
<dbReference type="SMART" id="SM00267">
    <property type="entry name" value="GGDEF"/>
    <property type="match status" value="1"/>
</dbReference>
<dbReference type="NCBIfam" id="TIGR00254">
    <property type="entry name" value="GGDEF"/>
    <property type="match status" value="1"/>
</dbReference>
<keyword evidence="5" id="KW-1185">Reference proteome</keyword>
<dbReference type="Proteomes" id="UP000067689">
    <property type="component" value="Chromosome"/>
</dbReference>
<dbReference type="KEGG" id="aer:AERYTH_02090"/>
<accession>A0A0U3KEY8</accession>
<organism evidence="4 5">
    <name type="scientific">Aeromicrobium erythreum</name>
    <dbReference type="NCBI Taxonomy" id="2041"/>
    <lineage>
        <taxon>Bacteria</taxon>
        <taxon>Bacillati</taxon>
        <taxon>Actinomycetota</taxon>
        <taxon>Actinomycetes</taxon>
        <taxon>Propionibacteriales</taxon>
        <taxon>Nocardioidaceae</taxon>
        <taxon>Aeromicrobium</taxon>
    </lineage>
</organism>
<feature type="transmembrane region" description="Helical" evidence="2">
    <location>
        <begin position="6"/>
        <end position="27"/>
    </location>
</feature>
<dbReference type="PANTHER" id="PTHR45138:SF9">
    <property type="entry name" value="DIGUANYLATE CYCLASE DGCM-RELATED"/>
    <property type="match status" value="1"/>
</dbReference>
<dbReference type="Pfam" id="PF00990">
    <property type="entry name" value="GGDEF"/>
    <property type="match status" value="1"/>
</dbReference>
<feature type="transmembrane region" description="Helical" evidence="2">
    <location>
        <begin position="34"/>
        <end position="54"/>
    </location>
</feature>
<sequence length="404" mass="43388">MLDVVSLRVSFAVVAVTLLALFYFVAYRSTRSAYAGWWCVALGAFLAGSAAYLLDGTSQQWWGNPLGNVCIVAGAASVWAGARAVSGLRVSWLAVAASLVVLLVASALDHPGRNDWSGGPFFLGLMTVYLALAATELHRAWRRLPAPGPRARVYRPILRSLTLMCTGVAAFYLARFVAFLAVGQDGRLFDVFLGSQVTTLVTTVMLATVSFSMTALSYADDTIDLRARATRDGLTGLLNRDELMQQLAQRWNAHRRRAVHGVVVMADLDHFKRVNDVHGHAAGDFALQMFAAACRSALGPEDLAGRVGGEEFVLYLDRADLDDARQAVEQVSSMLQHGSLPDGTVLPTVSYGLTVARRGDDPDVAIGRADRALYVAKSEGRDRVAVADGDEKAPAAPRPPTIAP</sequence>
<dbReference type="PATRIC" id="fig|2041.4.peg.445"/>
<dbReference type="EMBL" id="CP011502">
    <property type="protein sequence ID" value="ALX03571.1"/>
    <property type="molecule type" value="Genomic_DNA"/>
</dbReference>
<dbReference type="GO" id="GO:0005886">
    <property type="term" value="C:plasma membrane"/>
    <property type="evidence" value="ECO:0007669"/>
    <property type="project" value="TreeGrafter"/>
</dbReference>
<dbReference type="InterPro" id="IPR050469">
    <property type="entry name" value="Diguanylate_Cyclase"/>
</dbReference>
<gene>
    <name evidence="4" type="ORF">AERYTH_02090</name>
</gene>
<dbReference type="Gene3D" id="3.30.70.270">
    <property type="match status" value="1"/>
</dbReference>
<reference evidence="4 5" key="1">
    <citation type="journal article" date="1991" name="Int. J. Syst. Bacteriol.">
        <title>Description of the erythromycin-producing bacterium Arthrobacter sp. strain NRRL B-3381 as Aeromicrobium erythreum gen. nov., sp. nov.</title>
        <authorList>
            <person name="Miller E.S."/>
            <person name="Woese C.R."/>
            <person name="Brenner S."/>
        </authorList>
    </citation>
    <scope>NUCLEOTIDE SEQUENCE [LARGE SCALE GENOMIC DNA]</scope>
    <source>
        <strain evidence="4 5">AR18</strain>
    </source>
</reference>
<feature type="transmembrane region" description="Helical" evidence="2">
    <location>
        <begin position="197"/>
        <end position="219"/>
    </location>
</feature>
<evidence type="ECO:0000256" key="2">
    <source>
        <dbReference type="SAM" id="Phobius"/>
    </source>
</evidence>
<evidence type="ECO:0000259" key="3">
    <source>
        <dbReference type="PROSITE" id="PS50887"/>
    </source>
</evidence>
<dbReference type="AlphaFoldDB" id="A0A0U3KEY8"/>
<feature type="compositionally biased region" description="Basic and acidic residues" evidence="1">
    <location>
        <begin position="381"/>
        <end position="393"/>
    </location>
</feature>
<keyword evidence="2" id="KW-0472">Membrane</keyword>
<evidence type="ECO:0000256" key="1">
    <source>
        <dbReference type="SAM" id="MobiDB-lite"/>
    </source>
</evidence>
<dbReference type="RefSeq" id="WP_083516186.1">
    <property type="nucleotide sequence ID" value="NZ_CP011502.1"/>
</dbReference>
<feature type="domain" description="GGDEF" evidence="3">
    <location>
        <begin position="259"/>
        <end position="389"/>
    </location>
</feature>
<keyword evidence="2" id="KW-0812">Transmembrane</keyword>
<dbReference type="GO" id="GO:1902201">
    <property type="term" value="P:negative regulation of bacterial-type flagellum-dependent cell motility"/>
    <property type="evidence" value="ECO:0007669"/>
    <property type="project" value="TreeGrafter"/>
</dbReference>
<keyword evidence="2" id="KW-1133">Transmembrane helix</keyword>